<evidence type="ECO:0000313" key="2">
    <source>
        <dbReference type="Proteomes" id="UP000306441"/>
    </source>
</evidence>
<accession>A0ABY2Q5L7</accession>
<name>A0ABY2Q5L7_9HYPH</name>
<sequence>MQIEIGTNGILVDAKLLADLLRLDPAAVHALMKAQEITSFCERGIEEHEGQYRLSFFYGNRRARLNVDAAGNVIRRSMIDFGEAALPRQLHRTGG</sequence>
<dbReference type="RefSeq" id="WP_136359524.1">
    <property type="nucleotide sequence ID" value="NZ_SSNY01000011.1"/>
</dbReference>
<keyword evidence="2" id="KW-1185">Reference proteome</keyword>
<proteinExistence type="predicted"/>
<gene>
    <name evidence="1" type="ORF">E6C48_17810</name>
</gene>
<organism evidence="1 2">
    <name type="scientific">Ollibium composti</name>
    <dbReference type="NCBI Taxonomy" id="2675109"/>
    <lineage>
        <taxon>Bacteria</taxon>
        <taxon>Pseudomonadati</taxon>
        <taxon>Pseudomonadota</taxon>
        <taxon>Alphaproteobacteria</taxon>
        <taxon>Hyphomicrobiales</taxon>
        <taxon>Phyllobacteriaceae</taxon>
        <taxon>Ollibium</taxon>
    </lineage>
</organism>
<reference evidence="1 2" key="1">
    <citation type="submission" date="2019-04" db="EMBL/GenBank/DDBJ databases">
        <title>Mesorhizobium composti sp. nov., isolated from compost.</title>
        <authorList>
            <person name="Lin S.-Y."/>
            <person name="Hameed A."/>
            <person name="Hsieh Y.-T."/>
            <person name="Young C.-C."/>
        </authorList>
    </citation>
    <scope>NUCLEOTIDE SEQUENCE [LARGE SCALE GENOMIC DNA]</scope>
    <source>
        <strain evidence="1 2">CC-YTH430</strain>
    </source>
</reference>
<dbReference type="Proteomes" id="UP000306441">
    <property type="component" value="Unassembled WGS sequence"/>
</dbReference>
<dbReference type="EMBL" id="SSNY01000011">
    <property type="protein sequence ID" value="THF55486.1"/>
    <property type="molecule type" value="Genomic_DNA"/>
</dbReference>
<dbReference type="InterPro" id="IPR045389">
    <property type="entry name" value="DUF6522"/>
</dbReference>
<dbReference type="Pfam" id="PF20132">
    <property type="entry name" value="DUF6522"/>
    <property type="match status" value="1"/>
</dbReference>
<protein>
    <submittedName>
        <fullName evidence="1">Uncharacterized protein</fullName>
    </submittedName>
</protein>
<comment type="caution">
    <text evidence="1">The sequence shown here is derived from an EMBL/GenBank/DDBJ whole genome shotgun (WGS) entry which is preliminary data.</text>
</comment>
<evidence type="ECO:0000313" key="1">
    <source>
        <dbReference type="EMBL" id="THF55486.1"/>
    </source>
</evidence>